<keyword evidence="3" id="KW-0408">Iron</keyword>
<dbReference type="KEGG" id="mbah:HYN46_07310"/>
<dbReference type="PROSITE" id="PS51296">
    <property type="entry name" value="RIESKE"/>
    <property type="match status" value="1"/>
</dbReference>
<evidence type="ECO:0000256" key="1">
    <source>
        <dbReference type="ARBA" id="ARBA00022714"/>
    </source>
</evidence>
<proteinExistence type="predicted"/>
<dbReference type="InterPro" id="IPR036922">
    <property type="entry name" value="Rieske_2Fe-2S_sf"/>
</dbReference>
<dbReference type="CDD" id="cd03467">
    <property type="entry name" value="Rieske"/>
    <property type="match status" value="1"/>
</dbReference>
<keyword evidence="1" id="KW-0001">2Fe-2S</keyword>
<dbReference type="SUPFAM" id="SSF50022">
    <property type="entry name" value="ISP domain"/>
    <property type="match status" value="1"/>
</dbReference>
<dbReference type="GO" id="GO:0051537">
    <property type="term" value="F:2 iron, 2 sulfur cluster binding"/>
    <property type="evidence" value="ECO:0007669"/>
    <property type="project" value="UniProtKB-KW"/>
</dbReference>
<evidence type="ECO:0000259" key="5">
    <source>
        <dbReference type="PROSITE" id="PS51296"/>
    </source>
</evidence>
<feature type="domain" description="Rieske" evidence="5">
    <location>
        <begin position="2"/>
        <end position="84"/>
    </location>
</feature>
<evidence type="ECO:0000256" key="4">
    <source>
        <dbReference type="ARBA" id="ARBA00023014"/>
    </source>
</evidence>
<dbReference type="GO" id="GO:0046872">
    <property type="term" value="F:metal ion binding"/>
    <property type="evidence" value="ECO:0007669"/>
    <property type="project" value="UniProtKB-KW"/>
</dbReference>
<keyword evidence="4" id="KW-0411">Iron-sulfur</keyword>
<evidence type="ECO:0000313" key="7">
    <source>
        <dbReference type="Proteomes" id="UP000253940"/>
    </source>
</evidence>
<accession>A0A345P5U4</accession>
<gene>
    <name evidence="6" type="ORF">HYN46_07310</name>
</gene>
<reference evidence="6 7" key="1">
    <citation type="submission" date="2018-07" db="EMBL/GenBank/DDBJ databases">
        <title>Genome sequencing of Moraxellaceae gen. HYN0046.</title>
        <authorList>
            <person name="Kim M."/>
            <person name="Yi H."/>
        </authorList>
    </citation>
    <scope>NUCLEOTIDE SEQUENCE [LARGE SCALE GENOMIC DNA]</scope>
    <source>
        <strain evidence="6 7">HYN0046</strain>
    </source>
</reference>
<protein>
    <submittedName>
        <fullName evidence="6">Rieske (2Fe-2S) protein</fullName>
    </submittedName>
</protein>
<dbReference type="AlphaFoldDB" id="A0A345P5U4"/>
<evidence type="ECO:0000256" key="3">
    <source>
        <dbReference type="ARBA" id="ARBA00023004"/>
    </source>
</evidence>
<evidence type="ECO:0000313" key="6">
    <source>
        <dbReference type="EMBL" id="AXI02653.1"/>
    </source>
</evidence>
<name>A0A345P5U4_9GAMM</name>
<sequence>MEMICKTEQVDERDARSFDTPKGEVIVTQRDGMFYAYLNHCPHLGVSLEFQENQFMDMDREFLICANHGALFQVEDGLCVFGPCKGQALTKIDIEVHSDGGVFFRA</sequence>
<keyword evidence="7" id="KW-1185">Reference proteome</keyword>
<dbReference type="PANTHER" id="PTHR40261:SF1">
    <property type="entry name" value="RIESKE DOMAIN-CONTAINING PROTEIN"/>
    <property type="match status" value="1"/>
</dbReference>
<dbReference type="OrthoDB" id="9794779at2"/>
<dbReference type="Pfam" id="PF00355">
    <property type="entry name" value="Rieske"/>
    <property type="match status" value="1"/>
</dbReference>
<dbReference type="Proteomes" id="UP000253940">
    <property type="component" value="Chromosome"/>
</dbReference>
<organism evidence="6 7">
    <name type="scientific">Aquirhabdus parva</name>
    <dbReference type="NCBI Taxonomy" id="2283318"/>
    <lineage>
        <taxon>Bacteria</taxon>
        <taxon>Pseudomonadati</taxon>
        <taxon>Pseudomonadota</taxon>
        <taxon>Gammaproteobacteria</taxon>
        <taxon>Moraxellales</taxon>
        <taxon>Moraxellaceae</taxon>
        <taxon>Aquirhabdus</taxon>
    </lineage>
</organism>
<evidence type="ECO:0000256" key="2">
    <source>
        <dbReference type="ARBA" id="ARBA00022723"/>
    </source>
</evidence>
<dbReference type="PANTHER" id="PTHR40261">
    <property type="match status" value="1"/>
</dbReference>
<dbReference type="EMBL" id="CP031222">
    <property type="protein sequence ID" value="AXI02653.1"/>
    <property type="molecule type" value="Genomic_DNA"/>
</dbReference>
<keyword evidence="2" id="KW-0479">Metal-binding</keyword>
<dbReference type="InterPro" id="IPR017941">
    <property type="entry name" value="Rieske_2Fe-2S"/>
</dbReference>
<dbReference type="Gene3D" id="2.102.10.10">
    <property type="entry name" value="Rieske [2Fe-2S] iron-sulphur domain"/>
    <property type="match status" value="1"/>
</dbReference>